<feature type="region of interest" description="Disordered" evidence="2">
    <location>
        <begin position="175"/>
        <end position="220"/>
    </location>
</feature>
<evidence type="ECO:0000313" key="6">
    <source>
        <dbReference type="Proteomes" id="UP000001989"/>
    </source>
</evidence>
<reference evidence="5 6" key="1">
    <citation type="journal article" date="2010" name="J. Bacteriol.">
        <title>Genome sequence of the dioxin-mineralizing bacterium Sphingomonas wittichii RW1.</title>
        <authorList>
            <person name="Miller T.R."/>
            <person name="Delcher A.L."/>
            <person name="Salzberg S.L."/>
            <person name="Saunders E."/>
            <person name="Detter J.C."/>
            <person name="Halden R.U."/>
        </authorList>
    </citation>
    <scope>NUCLEOTIDE SEQUENCE [LARGE SCALE GENOMIC DNA]</scope>
    <source>
        <strain evidence="6">DSM 6014 / CCUG 31198 / JCM 15750 / NBRC 105917 / EY 4224 / RW1</strain>
    </source>
</reference>
<evidence type="ECO:0000313" key="5">
    <source>
        <dbReference type="EMBL" id="ABQ70170.1"/>
    </source>
</evidence>
<dbReference type="Gene3D" id="1.10.10.10">
    <property type="entry name" value="Winged helix-like DNA-binding domain superfamily/Winged helix DNA-binding domain"/>
    <property type="match status" value="1"/>
</dbReference>
<protein>
    <submittedName>
        <fullName evidence="5">DNA protecting protein DprA</fullName>
    </submittedName>
</protein>
<dbReference type="SUPFAM" id="SSF102405">
    <property type="entry name" value="MCP/YpsA-like"/>
    <property type="match status" value="1"/>
</dbReference>
<evidence type="ECO:0000256" key="2">
    <source>
        <dbReference type="SAM" id="MobiDB-lite"/>
    </source>
</evidence>
<evidence type="ECO:0000259" key="3">
    <source>
        <dbReference type="Pfam" id="PF02481"/>
    </source>
</evidence>
<dbReference type="PANTHER" id="PTHR43022">
    <property type="entry name" value="PROTEIN SMF"/>
    <property type="match status" value="1"/>
</dbReference>
<keyword evidence="6" id="KW-1185">Reference proteome</keyword>
<gene>
    <name evidence="5" type="ordered locus">Swit_3825</name>
</gene>
<dbReference type="Gene3D" id="3.40.50.450">
    <property type="match status" value="1"/>
</dbReference>
<dbReference type="InterPro" id="IPR057666">
    <property type="entry name" value="DrpA_SLOG"/>
</dbReference>
<dbReference type="PANTHER" id="PTHR43022:SF1">
    <property type="entry name" value="PROTEIN SMF"/>
    <property type="match status" value="1"/>
</dbReference>
<proteinExistence type="inferred from homology"/>
<organism evidence="5 6">
    <name type="scientific">Rhizorhabdus wittichii (strain DSM 6014 / CCUG 31198 / JCM 15750 / NBRC 105917 / EY 4224 / RW1)</name>
    <name type="common">Sphingomonas wittichii</name>
    <dbReference type="NCBI Taxonomy" id="392499"/>
    <lineage>
        <taxon>Bacteria</taxon>
        <taxon>Pseudomonadati</taxon>
        <taxon>Pseudomonadota</taxon>
        <taxon>Alphaproteobacteria</taxon>
        <taxon>Sphingomonadales</taxon>
        <taxon>Sphingomonadaceae</taxon>
        <taxon>Rhizorhabdus</taxon>
    </lineage>
</organism>
<accession>A0A9J9HEB7</accession>
<feature type="compositionally biased region" description="Basic residues" evidence="2">
    <location>
        <begin position="209"/>
        <end position="220"/>
    </location>
</feature>
<evidence type="ECO:0000256" key="1">
    <source>
        <dbReference type="ARBA" id="ARBA00006525"/>
    </source>
</evidence>
<dbReference type="Pfam" id="PF17782">
    <property type="entry name" value="WHD_DprA"/>
    <property type="match status" value="1"/>
</dbReference>
<feature type="domain" description="Smf/DprA SLOG" evidence="3">
    <location>
        <begin position="305"/>
        <end position="510"/>
    </location>
</feature>
<feature type="compositionally biased region" description="Basic and acidic residues" evidence="2">
    <location>
        <begin position="175"/>
        <end position="184"/>
    </location>
</feature>
<name>A0A9J9HEB7_RHIWR</name>
<dbReference type="KEGG" id="swi:Swit_3825"/>
<feature type="compositionally biased region" description="Basic and acidic residues" evidence="2">
    <location>
        <begin position="192"/>
        <end position="208"/>
    </location>
</feature>
<dbReference type="AlphaFoldDB" id="A0A9J9HEB7"/>
<evidence type="ECO:0000259" key="4">
    <source>
        <dbReference type="Pfam" id="PF17782"/>
    </source>
</evidence>
<sequence>MPVTLCISACCAGDGFDYGARAIRGDTVLHAVHDHHPAADRGVSAGFDSVRGRADAARRRRRPAPDRLGQYRRDQRPAHRPQGAGGGDAAARWWQGRGGGADRADGAARHGAVGGRGGVHRPSLSGLAEVQRRQGGGDDARRLAGRLVAGRHRLRDRLAGDAGVDAALLGRRPLGRRDRADRGGGGRAVRRGAGDARHGAVRRLEASRQHHPPARRHRAEGRRALIGTADLDGNERLARLRLIRTPRIGPVAYSQLIRRFGSGVEALAALPALARRGGGALPAIPPSAAAEAEADRVARLGARHLFRGEAGYPALLDRIDTAPPVLIVRGDIALLDRRIVAIVGARNASGAAVRFARTLAHGLGEAGWLVVSGLARGIDTAAHAGSIATGTAAVIAGGIDIVYPPENAALQEAIAERGLLIAEQPPGVEPRARHFPYRNRIIAGLAAGTVVVEAAPKSGSLITARLAAEFGREVMAVPGSPLDPRAQGCNLLIREGATLIQSAADIAEALSPIAGVAARPADNFASAPAPAEADEPARAALTGLLGPVPLAVDELIRQSGVSAAMVQMVLLELELGGRLDRHAGGRVSLIAS</sequence>
<dbReference type="InterPro" id="IPR003488">
    <property type="entry name" value="DprA"/>
</dbReference>
<dbReference type="Pfam" id="PF21102">
    <property type="entry name" value="DprA_N"/>
    <property type="match status" value="1"/>
</dbReference>
<feature type="compositionally biased region" description="Basic and acidic residues" evidence="2">
    <location>
        <begin position="50"/>
        <end position="77"/>
    </location>
</feature>
<dbReference type="InterPro" id="IPR041614">
    <property type="entry name" value="DprA_WH"/>
</dbReference>
<dbReference type="EMBL" id="CP000699">
    <property type="protein sequence ID" value="ABQ70170.1"/>
    <property type="molecule type" value="Genomic_DNA"/>
</dbReference>
<dbReference type="GO" id="GO:0009294">
    <property type="term" value="P:DNA-mediated transformation"/>
    <property type="evidence" value="ECO:0007669"/>
    <property type="project" value="InterPro"/>
</dbReference>
<dbReference type="NCBIfam" id="TIGR00732">
    <property type="entry name" value="dprA"/>
    <property type="match status" value="1"/>
</dbReference>
<comment type="similarity">
    <text evidence="1">Belongs to the DprA/Smf family.</text>
</comment>
<dbReference type="InterPro" id="IPR036388">
    <property type="entry name" value="WH-like_DNA-bd_sf"/>
</dbReference>
<dbReference type="Pfam" id="PF02481">
    <property type="entry name" value="DNA_processg_A"/>
    <property type="match status" value="1"/>
</dbReference>
<dbReference type="Proteomes" id="UP000001989">
    <property type="component" value="Chromosome"/>
</dbReference>
<feature type="region of interest" description="Disordered" evidence="2">
    <location>
        <begin position="38"/>
        <end position="138"/>
    </location>
</feature>
<feature type="domain" description="DprA winged helix" evidence="4">
    <location>
        <begin position="526"/>
        <end position="585"/>
    </location>
</feature>